<dbReference type="Gene3D" id="1.10.150.120">
    <property type="entry name" value="[2Fe-2S]-binding domain"/>
    <property type="match status" value="1"/>
</dbReference>
<dbReference type="Pfam" id="PF03450">
    <property type="entry name" value="CO_deh_flav_C"/>
    <property type="match status" value="1"/>
</dbReference>
<reference evidence="19" key="1">
    <citation type="submission" date="2018-08" db="EMBL/GenBank/DDBJ databases">
        <authorList>
            <person name="Rossello M."/>
        </authorList>
    </citation>
    <scope>NUCLEOTIDE SEQUENCE [LARGE SCALE GENOMIC DNA]</scope>
    <source>
        <strain evidence="19">cv. Chinese Spring</strain>
    </source>
</reference>
<keyword evidence="20" id="KW-1185">Reference proteome</keyword>
<feature type="binding site" evidence="15">
    <location>
        <position position="53"/>
    </location>
    <ligand>
        <name>[2Fe-2S] cluster</name>
        <dbReference type="ChEBI" id="CHEBI:190135"/>
        <label>1</label>
    </ligand>
</feature>
<dbReference type="Gene3D" id="3.30.465.10">
    <property type="match status" value="1"/>
</dbReference>
<evidence type="ECO:0000256" key="13">
    <source>
        <dbReference type="PIRSR" id="PIRSR000127-1"/>
    </source>
</evidence>
<evidence type="ECO:0000256" key="5">
    <source>
        <dbReference type="ARBA" id="ARBA00022714"/>
    </source>
</evidence>
<dbReference type="Gramene" id="TraesSYM2D03G01194290.2">
    <property type="protein sequence ID" value="TraesSYM2D03G01194290.2"/>
    <property type="gene ID" value="TraesSYM2D03G01194290"/>
</dbReference>
<feature type="binding site" evidence="15">
    <location>
        <position position="166"/>
    </location>
    <ligand>
        <name>[2Fe-2S] cluster</name>
        <dbReference type="ChEBI" id="CHEBI:190135"/>
        <label>2</label>
    </ligand>
</feature>
<dbReference type="PANTHER" id="PTHR11908:SF132">
    <property type="entry name" value="ALDEHYDE OXIDASE 1-RELATED"/>
    <property type="match status" value="1"/>
</dbReference>
<dbReference type="SUPFAM" id="SSF55447">
    <property type="entry name" value="CO dehydrogenase flavoprotein C-terminal domain-like"/>
    <property type="match status" value="1"/>
</dbReference>
<dbReference type="Gramene" id="TraesJUL2D03G01185690.2">
    <property type="protein sequence ID" value="TraesJUL2D03G01185690.2"/>
    <property type="gene ID" value="TraesJUL2D03G01185690"/>
</dbReference>
<feature type="active site" description="Proton acceptor" evidence="13">
    <location>
        <position position="1322"/>
    </location>
</feature>
<feature type="binding site" evidence="15">
    <location>
        <position position="78"/>
    </location>
    <ligand>
        <name>[2Fe-2S] cluster</name>
        <dbReference type="ChEBI" id="CHEBI:190135"/>
        <label>1</label>
    </ligand>
</feature>
<evidence type="ECO:0000256" key="2">
    <source>
        <dbReference type="ARBA" id="ARBA00006849"/>
    </source>
</evidence>
<feature type="domain" description="FAD-binding PCMH-type" evidence="18">
    <location>
        <begin position="240"/>
        <end position="423"/>
    </location>
</feature>
<evidence type="ECO:0000256" key="7">
    <source>
        <dbReference type="ARBA" id="ARBA00022827"/>
    </source>
</evidence>
<dbReference type="RefSeq" id="XP_044332092.1">
    <property type="nucleotide sequence ID" value="XM_044476157.1"/>
</dbReference>
<feature type="binding site" evidence="15">
    <location>
        <position position="860"/>
    </location>
    <ligand>
        <name>Mo-molybdopterin</name>
        <dbReference type="ChEBI" id="CHEBI:71302"/>
    </ligand>
    <ligandPart>
        <name>Mo</name>
        <dbReference type="ChEBI" id="CHEBI:28685"/>
    </ligandPart>
</feature>
<dbReference type="Pfam" id="PF20256">
    <property type="entry name" value="MoCoBD_2"/>
    <property type="match status" value="1"/>
</dbReference>
<feature type="binding site" evidence="14">
    <location>
        <position position="373"/>
    </location>
    <ligand>
        <name>FAD</name>
        <dbReference type="ChEBI" id="CHEBI:57692"/>
    </ligand>
</feature>
<dbReference type="InterPro" id="IPR000674">
    <property type="entry name" value="Ald_Oxase/Xan_DH_a/b"/>
</dbReference>
<dbReference type="InterPro" id="IPR006058">
    <property type="entry name" value="2Fe2S_fd_BS"/>
</dbReference>
<dbReference type="GO" id="GO:0071949">
    <property type="term" value="F:FAD binding"/>
    <property type="evidence" value="ECO:0007669"/>
    <property type="project" value="InterPro"/>
</dbReference>
<protein>
    <submittedName>
        <fullName evidence="19">Uncharacterized protein</fullName>
    </submittedName>
</protein>
<comment type="cofactor">
    <cofactor evidence="15">
        <name>Mo-molybdopterin</name>
        <dbReference type="ChEBI" id="CHEBI:71302"/>
    </cofactor>
    <text evidence="15">Binds 1 Mo-molybdopterin (Mo-MPT) cofactor per subunit.</text>
</comment>
<dbReference type="GO" id="GO:0005506">
    <property type="term" value="F:iron ion binding"/>
    <property type="evidence" value="ECO:0007669"/>
    <property type="project" value="InterPro"/>
</dbReference>
<evidence type="ECO:0000256" key="11">
    <source>
        <dbReference type="ARBA" id="ARBA00023027"/>
    </source>
</evidence>
<keyword evidence="6 15" id="KW-0479">Metal-binding</keyword>
<keyword evidence="7 14" id="KW-0274">FAD</keyword>
<comment type="cofactor">
    <cofactor evidence="1 14">
        <name>FAD</name>
        <dbReference type="ChEBI" id="CHEBI:57692"/>
    </cofactor>
</comment>
<feature type="binding site" evidence="15">
    <location>
        <position position="118"/>
    </location>
    <ligand>
        <name>[2Fe-2S] cluster</name>
        <dbReference type="ChEBI" id="CHEBI:190135"/>
        <label>2</label>
    </ligand>
</feature>
<feature type="binding site" evidence="15">
    <location>
        <position position="168"/>
    </location>
    <ligand>
        <name>[2Fe-2S] cluster</name>
        <dbReference type="ChEBI" id="CHEBI:190135"/>
        <label>2</label>
    </ligand>
</feature>
<dbReference type="PIRSF" id="PIRSF000127">
    <property type="entry name" value="Xanthine_DH"/>
    <property type="match status" value="1"/>
</dbReference>
<dbReference type="InterPro" id="IPR001041">
    <property type="entry name" value="2Fe-2S_ferredoxin-type"/>
</dbReference>
<proteinExistence type="inferred from homology"/>
<keyword evidence="11" id="KW-0520">NAD</keyword>
<dbReference type="InterPro" id="IPR002888">
    <property type="entry name" value="2Fe-2S-bd"/>
</dbReference>
<dbReference type="Gramene" id="TraesLDM2D03G01180380.1">
    <property type="protein sequence ID" value="TraesLDM2D03G01180380.1"/>
    <property type="gene ID" value="TraesLDM2D03G01180380"/>
</dbReference>
<dbReference type="FunFam" id="3.10.20.30:FF:000012">
    <property type="entry name" value="Xanthine dehydrogenase/oxidase"/>
    <property type="match status" value="1"/>
</dbReference>
<name>A0A2X0TT00_WHEAT</name>
<comment type="cofactor">
    <cofactor evidence="15">
        <name>[2Fe-2S] cluster</name>
        <dbReference type="ChEBI" id="CHEBI:190135"/>
    </cofactor>
    <text evidence="15">Binds 2 [2Fe-2S] clusters.</text>
</comment>
<dbReference type="InterPro" id="IPR036010">
    <property type="entry name" value="2Fe-2S_ferredoxin-like_sf"/>
</dbReference>
<dbReference type="Gramene" id="TraesCS2D03G0570500.2">
    <property type="protein sequence ID" value="TraesCS2D03G0570500.2.CDS"/>
    <property type="gene ID" value="TraesCS2D03G0570500"/>
</dbReference>
<keyword evidence="9 15" id="KW-0408">Iron</keyword>
<evidence type="ECO:0000259" key="18">
    <source>
        <dbReference type="PROSITE" id="PS51387"/>
    </source>
</evidence>
<dbReference type="Gramene" id="TraesARI2D03G01195590.1">
    <property type="protein sequence ID" value="TraesARI2D03G01195590.1"/>
    <property type="gene ID" value="TraesARI2D03G01195590"/>
</dbReference>
<dbReference type="Gramene" id="TraesJAG2D03G01186000.1">
    <property type="protein sequence ID" value="TraesJAG2D03G01186000.1"/>
    <property type="gene ID" value="TraesJAG2D03G01186000"/>
</dbReference>
<dbReference type="Gramene" id="TraesSTA2D03G01168490.1">
    <property type="protein sequence ID" value="TraesSTA2D03G01168490.1"/>
    <property type="gene ID" value="TraesSTA2D03G01168490"/>
</dbReference>
<organism evidence="19">
    <name type="scientific">Triticum aestivum</name>
    <name type="common">Wheat</name>
    <dbReference type="NCBI Taxonomy" id="4565"/>
    <lineage>
        <taxon>Eukaryota</taxon>
        <taxon>Viridiplantae</taxon>
        <taxon>Streptophyta</taxon>
        <taxon>Embryophyta</taxon>
        <taxon>Tracheophyta</taxon>
        <taxon>Spermatophyta</taxon>
        <taxon>Magnoliopsida</taxon>
        <taxon>Liliopsida</taxon>
        <taxon>Poales</taxon>
        <taxon>Poaceae</taxon>
        <taxon>BOP clade</taxon>
        <taxon>Pooideae</taxon>
        <taxon>Triticodae</taxon>
        <taxon>Triticeae</taxon>
        <taxon>Triticinae</taxon>
        <taxon>Triticum</taxon>
    </lineage>
</organism>
<evidence type="ECO:0000256" key="15">
    <source>
        <dbReference type="PIRSR" id="PIRSR000127-3"/>
    </source>
</evidence>
<feature type="binding site" evidence="14">
    <location>
        <position position="450"/>
    </location>
    <ligand>
        <name>FAD</name>
        <dbReference type="ChEBI" id="CHEBI:57692"/>
    </ligand>
</feature>
<evidence type="ECO:0000256" key="14">
    <source>
        <dbReference type="PIRSR" id="PIRSR000127-2"/>
    </source>
</evidence>
<keyword evidence="8" id="KW-0560">Oxidoreductase</keyword>
<keyword evidence="3 15" id="KW-0500">Molybdenum</keyword>
<dbReference type="GeneID" id="123052812"/>
<dbReference type="InterPro" id="IPR016169">
    <property type="entry name" value="FAD-bd_PCMH_sub2"/>
</dbReference>
<sequence length="1390" mass="149499">MASSTPPSAALFAVNGQRFELRGGDDPGATLLDFIRTRTRFTGPKLGCGEGGCGACVVLLSTYDAAADQVSHAAVSSCLALVHGLHHCAVTTTEGLGNSRDGLHAVHARFAGFHASQCGFCTPGMCMSLAAALAGAEGKGSGPPPREGFSRLTSADAERAVVGNLCRCTGYRPIADACKSFAADVDLEDLGLNSFWKKGDAHVDKLPPYKEGSIGAFPEFLKAEIIASLRVDKCMSATVMVGSESSWHRPRSVEEYYRLIASDSFDGSGTKVVAGNTSSGVYREAEVYDRYIDLRDIPELNSVSKDSEGVQIGAATSISRVIEILRREGDDCKDVIFGKIADHMEKVSSYYVRNTATLGGNLVMAQRDEFPSDIATILLAAGSSVCIQVSSGKLNVTLDEFLEMPPCDYKALLLSISLPRCTPENVSSSAGAVNMTGDKTESSLLFETYRAAPRPLGNAVAYLNCAFFAQISSDESSGSLILEKLHLAFGAFGTRHAIRARDVEKYLVGKPISASVLLEACNVLKKSIVPKEGTTHSAYRSSLAVAFLFTFLYPMTKRNVKPARSARLNGHAASDTNGNPNCPPSADIDLSLKETNGVKSGLHSNDHILESCKQIVEIGKDYLPVGIPAKKVGAELQASGEAVYVDDIPSPEGCLYGAFVYSTKPLAHVNSIELDPSLEQLKTVAVITVKDIPKGGVNFGANTIFGPEPLFGDPLTQCAGEPLGIVVAETRNFANIAAKRAVVTYSTETLDSPVLSIEEAVRRCSYFETPPFLLPQNIGDFSKGMEEADQKIYSAEVKLNSQYYFYMETQTALAIPDEDNCMVVYSSSQCPEAAQNNIATCLGLPCHSVRVITRRVGGGFGGKAVRSLPVATACALAAFKLRRPVRMYLDRKTDMIMTGGRHPMKICYSIGFKSDGKVTGLHVDLFINAGMTMDISPIIPHNFIEALKKYNWGAFSYDAKICKTNISTRSAMRGPGEVQGSYVAEAIIEHVASVLSTDANLVRQRNIHTVESLALFHSECLENALGYTLPSICNQLTASANYQYRSEIIQTFNKTSQWKKRGLSFVPIVHKVLSRPTPGKVSILNDGSIVVEVGGIELGQGLWTKVKQMAAFGLGQLWADRSQDLLERVRVIQADTLSVVQGGWTTGSTTSECSCEAVRLACNIMVDRLKSLKEQLQEKHGKVSWDGLISQAKMAGMDLSAREYYIPGASGSYLNYGAAASEVEIDLLTGATTVLRSDLIYDCGQSLNPAVDMGQVEGAFVQGIGYFMSEEYVTNTDGLVVSDGTWTYKIPTVDTIPKQFNVELRNSGFHKKRVLSSKASGEPPLLLAASVHCATRDAIAAARKELHCCGSGSSSPSFFELEVPAIMPVVKELCGLDNVEKYLETLVGSK</sequence>
<dbReference type="SUPFAM" id="SSF56176">
    <property type="entry name" value="FAD-binding/transporter-associated domain-like"/>
    <property type="match status" value="1"/>
</dbReference>
<comment type="similarity">
    <text evidence="2">Belongs to the xanthine dehydrogenase family.</text>
</comment>
<dbReference type="Gene3D" id="3.30.365.10">
    <property type="entry name" value="Aldehyde oxidase/xanthine dehydrogenase, molybdopterin binding domain"/>
    <property type="match status" value="4"/>
</dbReference>
<feature type="binding site" evidence="15">
    <location>
        <position position="48"/>
    </location>
    <ligand>
        <name>[2Fe-2S] cluster</name>
        <dbReference type="ChEBI" id="CHEBI:190135"/>
        <label>1</label>
    </ligand>
</feature>
<evidence type="ECO:0000256" key="6">
    <source>
        <dbReference type="ARBA" id="ARBA00022723"/>
    </source>
</evidence>
<gene>
    <name evidence="19" type="primary">LOC123052812</name>
</gene>
<dbReference type="Gramene" id="TraesLAC2D03G01131000.1">
    <property type="protein sequence ID" value="TraesLAC2D03G01131000.1"/>
    <property type="gene ID" value="TraesLAC2D03G01131000"/>
</dbReference>
<dbReference type="SUPFAM" id="SSF47741">
    <property type="entry name" value="CO dehydrogenase ISP C-domain like"/>
    <property type="match status" value="1"/>
</dbReference>
<dbReference type="SUPFAM" id="SSF54292">
    <property type="entry name" value="2Fe-2S ferredoxin-like"/>
    <property type="match status" value="1"/>
</dbReference>
<evidence type="ECO:0000256" key="3">
    <source>
        <dbReference type="ARBA" id="ARBA00022505"/>
    </source>
</evidence>
<reference evidence="19" key="2">
    <citation type="submission" date="2018-10" db="UniProtKB">
        <authorList>
            <consortium name="EnsemblPlants"/>
        </authorList>
    </citation>
    <scope>IDENTIFICATION</scope>
</reference>
<keyword evidence="5 15" id="KW-0001">2Fe-2S</keyword>
<dbReference type="SMR" id="A0A2X0TT00"/>
<evidence type="ECO:0000256" key="1">
    <source>
        <dbReference type="ARBA" id="ARBA00001974"/>
    </source>
</evidence>
<dbReference type="SMART" id="SM01092">
    <property type="entry name" value="CO_deh_flav_C"/>
    <property type="match status" value="1"/>
</dbReference>
<feature type="domain" description="2Fe-2S ferredoxin-type" evidence="17">
    <location>
        <begin position="8"/>
        <end position="96"/>
    </location>
</feature>
<comment type="cofactor">
    <cofactor evidence="12">
        <name>[2Fe-2S] cluster</name>
        <dbReference type="ChEBI" id="CHEBI:190135"/>
    </cofactor>
</comment>
<evidence type="ECO:0000256" key="12">
    <source>
        <dbReference type="ARBA" id="ARBA00034078"/>
    </source>
</evidence>
<dbReference type="InterPro" id="IPR005107">
    <property type="entry name" value="CO_DH_flav_C"/>
</dbReference>
<dbReference type="PANTHER" id="PTHR11908">
    <property type="entry name" value="XANTHINE DEHYDROGENASE"/>
    <property type="match status" value="1"/>
</dbReference>
<dbReference type="Gene3D" id="3.30.390.50">
    <property type="entry name" value="CO dehydrogenase flavoprotein, C-terminal domain"/>
    <property type="match status" value="1"/>
</dbReference>
<evidence type="ECO:0000313" key="20">
    <source>
        <dbReference type="Proteomes" id="UP000019116"/>
    </source>
</evidence>
<feature type="binding site" evidence="15">
    <location>
        <position position="973"/>
    </location>
    <ligand>
        <name>Mo-molybdopterin</name>
        <dbReference type="ChEBI" id="CHEBI:71302"/>
    </ligand>
    <ligandPart>
        <name>Mo</name>
        <dbReference type="ChEBI" id="CHEBI:28685"/>
    </ligandPart>
</feature>
<keyword evidence="10 15" id="KW-0411">Iron-sulfur</keyword>
<dbReference type="Proteomes" id="UP000019116">
    <property type="component" value="Chromosome 2D"/>
</dbReference>
<dbReference type="SUPFAM" id="SSF56003">
    <property type="entry name" value="Molybdenum cofactor-binding domain"/>
    <property type="match status" value="1"/>
</dbReference>
<dbReference type="Pfam" id="PF00941">
    <property type="entry name" value="FAD_binding_5"/>
    <property type="match status" value="1"/>
</dbReference>
<dbReference type="Pfam" id="PF01315">
    <property type="entry name" value="Ald_Xan_dh_C"/>
    <property type="match status" value="1"/>
</dbReference>
<dbReference type="InterPro" id="IPR036884">
    <property type="entry name" value="2Fe-2S-bd_dom_sf"/>
</dbReference>
<accession>A0A2X0TT00</accession>
<dbReference type="Gramene" id="TraesCS2D02G248700.2">
    <property type="protein sequence ID" value="TraesCS2D02G248700.2"/>
    <property type="gene ID" value="TraesCS2D02G248700"/>
</dbReference>
<dbReference type="EnsemblPlants" id="TraesCS2D02G248700.2">
    <property type="protein sequence ID" value="TraesCS2D02G248700.2"/>
    <property type="gene ID" value="TraesCS2D02G248700"/>
</dbReference>
<feature type="region of interest" description="Disordered" evidence="16">
    <location>
        <begin position="564"/>
        <end position="589"/>
    </location>
</feature>
<feature type="binding site" evidence="15">
    <location>
        <position position="1147"/>
    </location>
    <ligand>
        <name>Mo-molybdopterin</name>
        <dbReference type="ChEBI" id="CHEBI:71302"/>
    </ligand>
    <ligandPart>
        <name>Mo</name>
        <dbReference type="ChEBI" id="CHEBI:28685"/>
    </ligandPart>
</feature>
<dbReference type="Gramene" id="TraesKAR2D01G0215550.1">
    <property type="protein sequence ID" value="cds.TraesKAR2D01G0215550.1"/>
    <property type="gene ID" value="TraesKAR2D01G0215550"/>
</dbReference>
<dbReference type="ExpressionAtlas" id="A0A2X0TT00">
    <property type="expression patterns" value="baseline"/>
</dbReference>
<feature type="binding site" evidence="15">
    <location>
        <position position="56"/>
    </location>
    <ligand>
        <name>[2Fe-2S] cluster</name>
        <dbReference type="ChEBI" id="CHEBI:190135"/>
        <label>1</label>
    </ligand>
</feature>
<evidence type="ECO:0000313" key="19">
    <source>
        <dbReference type="EnsemblPlants" id="TraesCS2D02G248700.2"/>
    </source>
</evidence>
<dbReference type="InterPro" id="IPR037165">
    <property type="entry name" value="AldOxase/xan_DH_Mopterin-bd_sf"/>
</dbReference>
<dbReference type="InterPro" id="IPR002346">
    <property type="entry name" value="Mopterin_DH_FAD-bd"/>
</dbReference>
<dbReference type="GO" id="GO:0051537">
    <property type="term" value="F:2 iron, 2 sulfur cluster binding"/>
    <property type="evidence" value="ECO:0007669"/>
    <property type="project" value="UniProtKB-KW"/>
</dbReference>
<dbReference type="Gramene" id="TraesNOR2D03G01195790.1">
    <property type="protein sequence ID" value="TraesNOR2D03G01195790.1"/>
    <property type="gene ID" value="TraesNOR2D03G01195790"/>
</dbReference>
<dbReference type="STRING" id="4565.A0A2X0TT00"/>
<dbReference type="InterPro" id="IPR008274">
    <property type="entry name" value="AldOxase/xan_DH_MoCoBD1"/>
</dbReference>
<evidence type="ECO:0000256" key="10">
    <source>
        <dbReference type="ARBA" id="ARBA00023014"/>
    </source>
</evidence>
<dbReference type="InterPro" id="IPR012675">
    <property type="entry name" value="Beta-grasp_dom_sf"/>
</dbReference>
<dbReference type="SUPFAM" id="SSF54665">
    <property type="entry name" value="CO dehydrogenase molybdoprotein N-domain-like"/>
    <property type="match status" value="1"/>
</dbReference>
<dbReference type="Gene3D" id="3.90.1170.50">
    <property type="entry name" value="Aldehyde oxidase/xanthine dehydrogenase, a/b hammerhead"/>
    <property type="match status" value="1"/>
</dbReference>
<dbReference type="Gramene" id="TraesMAC2D03G01177450.1">
    <property type="protein sequence ID" value="TraesMAC2D03G01177450.1"/>
    <property type="gene ID" value="TraesMAC2D03G01177450"/>
</dbReference>
<dbReference type="SMART" id="SM01008">
    <property type="entry name" value="Ald_Xan_dh_C"/>
    <property type="match status" value="1"/>
</dbReference>
<dbReference type="InterPro" id="IPR036683">
    <property type="entry name" value="CO_DH_flav_C_dom_sf"/>
</dbReference>
<dbReference type="Pfam" id="PF01799">
    <property type="entry name" value="Fer2_2"/>
    <property type="match status" value="1"/>
</dbReference>
<evidence type="ECO:0000256" key="16">
    <source>
        <dbReference type="SAM" id="MobiDB-lite"/>
    </source>
</evidence>
<dbReference type="Gramene" id="TraesJUL2D03G01185690.1">
    <property type="protein sequence ID" value="TraesJUL2D03G01185690.1"/>
    <property type="gene ID" value="TraesJUL2D03G01185690"/>
</dbReference>
<dbReference type="Pfam" id="PF02738">
    <property type="entry name" value="MoCoBD_1"/>
    <property type="match status" value="1"/>
</dbReference>
<dbReference type="PROSITE" id="PS51085">
    <property type="entry name" value="2FE2S_FER_2"/>
    <property type="match status" value="1"/>
</dbReference>
<keyword evidence="4" id="KW-0285">Flavoprotein</keyword>
<evidence type="ECO:0000256" key="8">
    <source>
        <dbReference type="ARBA" id="ARBA00023002"/>
    </source>
</evidence>
<dbReference type="InterPro" id="IPR016208">
    <property type="entry name" value="Ald_Oxase/xanthine_DH-like"/>
</dbReference>
<dbReference type="Gramene" id="TraesSYM2D03G01194290.1">
    <property type="protein sequence ID" value="TraesSYM2D03G01194290.1"/>
    <property type="gene ID" value="TraesSYM2D03G01194290"/>
</dbReference>
<dbReference type="InterPro" id="IPR036856">
    <property type="entry name" value="Ald_Oxase/Xan_DH_a/b_sf"/>
</dbReference>
<dbReference type="InterPro" id="IPR046867">
    <property type="entry name" value="AldOxase/xan_DH_MoCoBD2"/>
</dbReference>
<evidence type="ECO:0000256" key="4">
    <source>
        <dbReference type="ARBA" id="ARBA00022630"/>
    </source>
</evidence>
<feature type="binding site" evidence="15">
    <location>
        <position position="829"/>
    </location>
    <ligand>
        <name>Mo-molybdopterin</name>
        <dbReference type="ChEBI" id="CHEBI:71302"/>
    </ligand>
    <ligandPart>
        <name>Mo</name>
        <dbReference type="ChEBI" id="CHEBI:28685"/>
    </ligandPart>
</feature>
<dbReference type="GO" id="GO:0016491">
    <property type="term" value="F:oxidoreductase activity"/>
    <property type="evidence" value="ECO:0000318"/>
    <property type="project" value="GO_Central"/>
</dbReference>
<dbReference type="Pfam" id="PF00111">
    <property type="entry name" value="Fer2"/>
    <property type="match status" value="1"/>
</dbReference>
<dbReference type="InterPro" id="IPR016166">
    <property type="entry name" value="FAD-bd_PCMH"/>
</dbReference>
<dbReference type="FunFam" id="3.30.365.10:FF:000001">
    <property type="entry name" value="Xanthine dehydrogenase oxidase"/>
    <property type="match status" value="1"/>
</dbReference>
<dbReference type="PROSITE" id="PS00197">
    <property type="entry name" value="2FE2S_FER_1"/>
    <property type="match status" value="1"/>
</dbReference>
<dbReference type="PROSITE" id="PS51387">
    <property type="entry name" value="FAD_PCMH"/>
    <property type="match status" value="1"/>
</dbReference>
<evidence type="ECO:0000259" key="17">
    <source>
        <dbReference type="PROSITE" id="PS51085"/>
    </source>
</evidence>
<dbReference type="InterPro" id="IPR036318">
    <property type="entry name" value="FAD-bd_PCMH-like_sf"/>
</dbReference>
<feature type="binding site" evidence="15">
    <location>
        <position position="121"/>
    </location>
    <ligand>
        <name>[2Fe-2S] cluster</name>
        <dbReference type="ChEBI" id="CHEBI:190135"/>
        <label>2</label>
    </ligand>
</feature>
<evidence type="ECO:0000256" key="9">
    <source>
        <dbReference type="ARBA" id="ARBA00023004"/>
    </source>
</evidence>
<dbReference type="Gene3D" id="3.10.20.30">
    <property type="match status" value="1"/>
</dbReference>